<organism evidence="2 3">
    <name type="scientific">Claviceps purpurea (strain 20.1)</name>
    <name type="common">Ergot fungus</name>
    <name type="synonym">Sphacelia segetum</name>
    <dbReference type="NCBI Taxonomy" id="1111077"/>
    <lineage>
        <taxon>Eukaryota</taxon>
        <taxon>Fungi</taxon>
        <taxon>Dikarya</taxon>
        <taxon>Ascomycota</taxon>
        <taxon>Pezizomycotina</taxon>
        <taxon>Sordariomycetes</taxon>
        <taxon>Hypocreomycetidae</taxon>
        <taxon>Hypocreales</taxon>
        <taxon>Clavicipitaceae</taxon>
        <taxon>Claviceps</taxon>
    </lineage>
</organism>
<keyword evidence="3" id="KW-1185">Reference proteome</keyword>
<comment type="caution">
    <text evidence="2">The sequence shown here is derived from an EMBL/GenBank/DDBJ whole genome shotgun (WGS) entry which is preliminary data.</text>
</comment>
<dbReference type="SUPFAM" id="SSF46689">
    <property type="entry name" value="Homeodomain-like"/>
    <property type="match status" value="1"/>
</dbReference>
<dbReference type="AlphaFoldDB" id="M1W151"/>
<proteinExistence type="predicted"/>
<name>M1W151_CLAP2</name>
<dbReference type="PROSITE" id="PS50090">
    <property type="entry name" value="MYB_LIKE"/>
    <property type="match status" value="1"/>
</dbReference>
<sequence length="172" mass="19533">MPVSWSEAEKIHWILGSAQMEKRGNDNSFPTTRVNRPALQYQRPQDEQQQGVNDPRLEWSGDEEAFLFAYHRAGLAWNDIAKLMPGRTAHACESYHREQTATGPAWPQERKNELCKLYVRLKSSMWANIGQMLTMPWEAVEQMHWHLGAEGMAEEPAPQAVLALAPPEPALG</sequence>
<dbReference type="InterPro" id="IPR001005">
    <property type="entry name" value="SANT/Myb"/>
</dbReference>
<dbReference type="InterPro" id="IPR009057">
    <property type="entry name" value="Homeodomain-like_sf"/>
</dbReference>
<dbReference type="CDD" id="cd00167">
    <property type="entry name" value="SANT"/>
    <property type="match status" value="1"/>
</dbReference>
<dbReference type="Pfam" id="PF00249">
    <property type="entry name" value="Myb_DNA-binding"/>
    <property type="match status" value="1"/>
</dbReference>
<evidence type="ECO:0000313" key="3">
    <source>
        <dbReference type="Proteomes" id="UP000016801"/>
    </source>
</evidence>
<gene>
    <name evidence="2" type="ORF">CPUR_04440</name>
</gene>
<dbReference type="Gene3D" id="1.10.10.60">
    <property type="entry name" value="Homeodomain-like"/>
    <property type="match status" value="1"/>
</dbReference>
<accession>M1W151</accession>
<protein>
    <submittedName>
        <fullName evidence="2">Related to DRPLA protein</fullName>
    </submittedName>
</protein>
<dbReference type="VEuPathDB" id="FungiDB:CPUR_04440"/>
<dbReference type="HOGENOM" id="CLU_076135_0_0_1"/>
<evidence type="ECO:0000259" key="1">
    <source>
        <dbReference type="PROSITE" id="PS50090"/>
    </source>
</evidence>
<feature type="domain" description="Myb-like" evidence="1">
    <location>
        <begin position="56"/>
        <end position="100"/>
    </location>
</feature>
<evidence type="ECO:0000313" key="2">
    <source>
        <dbReference type="EMBL" id="CCE30591.1"/>
    </source>
</evidence>
<reference evidence="2 3" key="1">
    <citation type="journal article" date="2013" name="PLoS Genet.">
        <title>Plant-symbiotic fungi as chemical engineers: Multi-genome analysis of the Clavicipitaceae reveals dynamics of alkaloid loci.</title>
        <authorList>
            <person name="Schardl C.L."/>
            <person name="Young C.A."/>
            <person name="Hesse U."/>
            <person name="Amyotte S.G."/>
            <person name="Andreeva K."/>
            <person name="Calie P.J."/>
            <person name="Fleetwood D.J."/>
            <person name="Haws D.C."/>
            <person name="Moore N."/>
            <person name="Oeser B."/>
            <person name="Panaccione D.G."/>
            <person name="Schweri K.K."/>
            <person name="Voisey C.R."/>
            <person name="Farman M.L."/>
            <person name="Jaromczyk J.W."/>
            <person name="Roe B.A."/>
            <person name="O'Sullivan D.M."/>
            <person name="Scott B."/>
            <person name="Tudzynski P."/>
            <person name="An Z."/>
            <person name="Arnaoudova E.G."/>
            <person name="Bullock C.T."/>
            <person name="Charlton N.D."/>
            <person name="Chen L."/>
            <person name="Cox M."/>
            <person name="Dinkins R.D."/>
            <person name="Florea S."/>
            <person name="Glenn A.E."/>
            <person name="Gordon A."/>
            <person name="Gueldener U."/>
            <person name="Harris D.R."/>
            <person name="Hollin W."/>
            <person name="Jaromczyk J."/>
            <person name="Johnson R.D."/>
            <person name="Khan A.K."/>
            <person name="Leistner E."/>
            <person name="Leuchtmann A."/>
            <person name="Li C."/>
            <person name="Liu J."/>
            <person name="Liu J."/>
            <person name="Liu M."/>
            <person name="Mace W."/>
            <person name="Machado C."/>
            <person name="Nagabhyru P."/>
            <person name="Pan J."/>
            <person name="Schmid J."/>
            <person name="Sugawara K."/>
            <person name="Steiner U."/>
            <person name="Takach J.E."/>
            <person name="Tanaka E."/>
            <person name="Webb J.S."/>
            <person name="Wilson E.V."/>
            <person name="Wiseman J.L."/>
            <person name="Yoshida R."/>
            <person name="Zeng Z."/>
        </authorList>
    </citation>
    <scope>NUCLEOTIDE SEQUENCE [LARGE SCALE GENOMIC DNA]</scope>
    <source>
        <strain evidence="2 3">20.1</strain>
    </source>
</reference>
<dbReference type="OrthoDB" id="288030at2759"/>
<dbReference type="Proteomes" id="UP000016801">
    <property type="component" value="Unassembled WGS sequence"/>
</dbReference>
<dbReference type="EMBL" id="CAGA01000023">
    <property type="protein sequence ID" value="CCE30591.1"/>
    <property type="molecule type" value="Genomic_DNA"/>
</dbReference>